<organism evidence="2 3">
    <name type="scientific">Artemisia annua</name>
    <name type="common">Sweet wormwood</name>
    <dbReference type="NCBI Taxonomy" id="35608"/>
    <lineage>
        <taxon>Eukaryota</taxon>
        <taxon>Viridiplantae</taxon>
        <taxon>Streptophyta</taxon>
        <taxon>Embryophyta</taxon>
        <taxon>Tracheophyta</taxon>
        <taxon>Spermatophyta</taxon>
        <taxon>Magnoliopsida</taxon>
        <taxon>eudicotyledons</taxon>
        <taxon>Gunneridae</taxon>
        <taxon>Pentapetalae</taxon>
        <taxon>asterids</taxon>
        <taxon>campanulids</taxon>
        <taxon>Asterales</taxon>
        <taxon>Asteraceae</taxon>
        <taxon>Asteroideae</taxon>
        <taxon>Anthemideae</taxon>
        <taxon>Artemisiinae</taxon>
        <taxon>Artemisia</taxon>
    </lineage>
</organism>
<dbReference type="EMBL" id="PKPP01005093">
    <property type="protein sequence ID" value="PWA61477.1"/>
    <property type="molecule type" value="Genomic_DNA"/>
</dbReference>
<proteinExistence type="predicted"/>
<comment type="caution">
    <text evidence="2">The sequence shown here is derived from an EMBL/GenBank/DDBJ whole genome shotgun (WGS) entry which is preliminary data.</text>
</comment>
<dbReference type="AlphaFoldDB" id="A0A2U1MJP4"/>
<sequence>MKEEKQEHVAEIVEKIEDKKESTEPEAEISEKNLDDQVVVKVVVHDETADVTKETEAAIDNGTHETKEECESVKETANEMTEGIDPEIPELEAVKTGSNDDKATDEPKSAEFAAIEEEKTTQKQSGGIMEKVKKSFIKAKKSIIGKNNTTPKAATPEAKEEEKEKA</sequence>
<dbReference type="Proteomes" id="UP000245207">
    <property type="component" value="Unassembled WGS sequence"/>
</dbReference>
<evidence type="ECO:0000256" key="1">
    <source>
        <dbReference type="SAM" id="MobiDB-lite"/>
    </source>
</evidence>
<evidence type="ECO:0000313" key="2">
    <source>
        <dbReference type="EMBL" id="PWA61477.1"/>
    </source>
</evidence>
<feature type="region of interest" description="Disordered" evidence="1">
    <location>
        <begin position="143"/>
        <end position="166"/>
    </location>
</feature>
<name>A0A2U1MJP4_ARTAN</name>
<feature type="compositionally biased region" description="Low complexity" evidence="1">
    <location>
        <begin position="144"/>
        <end position="156"/>
    </location>
</feature>
<gene>
    <name evidence="2" type="ORF">CTI12_AA358500</name>
</gene>
<feature type="compositionally biased region" description="Basic and acidic residues" evidence="1">
    <location>
        <begin position="52"/>
        <end position="77"/>
    </location>
</feature>
<feature type="compositionally biased region" description="Basic and acidic residues" evidence="1">
    <location>
        <begin position="157"/>
        <end position="166"/>
    </location>
</feature>
<accession>A0A2U1MJP4</accession>
<feature type="region of interest" description="Disordered" evidence="1">
    <location>
        <begin position="1"/>
        <end position="32"/>
    </location>
</feature>
<protein>
    <submittedName>
        <fullName evidence="2">Uncharacterized protein</fullName>
    </submittedName>
</protein>
<reference evidence="2 3" key="1">
    <citation type="journal article" date="2018" name="Mol. Plant">
        <title>The genome of Artemisia annua provides insight into the evolution of Asteraceae family and artemisinin biosynthesis.</title>
        <authorList>
            <person name="Shen Q."/>
            <person name="Zhang L."/>
            <person name="Liao Z."/>
            <person name="Wang S."/>
            <person name="Yan T."/>
            <person name="Shi P."/>
            <person name="Liu M."/>
            <person name="Fu X."/>
            <person name="Pan Q."/>
            <person name="Wang Y."/>
            <person name="Lv Z."/>
            <person name="Lu X."/>
            <person name="Zhang F."/>
            <person name="Jiang W."/>
            <person name="Ma Y."/>
            <person name="Chen M."/>
            <person name="Hao X."/>
            <person name="Li L."/>
            <person name="Tang Y."/>
            <person name="Lv G."/>
            <person name="Zhou Y."/>
            <person name="Sun X."/>
            <person name="Brodelius P.E."/>
            <person name="Rose J.K.C."/>
            <person name="Tang K."/>
        </authorList>
    </citation>
    <scope>NUCLEOTIDE SEQUENCE [LARGE SCALE GENOMIC DNA]</scope>
    <source>
        <strain evidence="3">cv. Huhao1</strain>
        <tissue evidence="2">Leaf</tissue>
    </source>
</reference>
<keyword evidence="3" id="KW-1185">Reference proteome</keyword>
<dbReference type="STRING" id="35608.A0A2U1MJP4"/>
<evidence type="ECO:0000313" key="3">
    <source>
        <dbReference type="Proteomes" id="UP000245207"/>
    </source>
</evidence>
<feature type="compositionally biased region" description="Basic and acidic residues" evidence="1">
    <location>
        <begin position="98"/>
        <end position="107"/>
    </location>
</feature>
<feature type="region of interest" description="Disordered" evidence="1">
    <location>
        <begin position="52"/>
        <end position="107"/>
    </location>
</feature>